<protein>
    <submittedName>
        <fullName evidence="3">Uncharacterized protein</fullName>
    </submittedName>
</protein>
<dbReference type="Proteomes" id="UP000435837">
    <property type="component" value="Unassembled WGS sequence"/>
</dbReference>
<evidence type="ECO:0000313" key="4">
    <source>
        <dbReference type="Proteomes" id="UP000435837"/>
    </source>
</evidence>
<dbReference type="EMBL" id="BLIN01000005">
    <property type="protein sequence ID" value="GFE09863.1"/>
    <property type="molecule type" value="Genomic_DNA"/>
</dbReference>
<evidence type="ECO:0000313" key="3">
    <source>
        <dbReference type="EMBL" id="GFE09863.1"/>
    </source>
</evidence>
<evidence type="ECO:0000256" key="2">
    <source>
        <dbReference type="SAM" id="Phobius"/>
    </source>
</evidence>
<accession>A0A640SEM4</accession>
<feature type="region of interest" description="Disordered" evidence="1">
    <location>
        <begin position="1"/>
        <end position="127"/>
    </location>
</feature>
<dbReference type="AlphaFoldDB" id="A0A640SEM4"/>
<keyword evidence="2" id="KW-0472">Membrane</keyword>
<feature type="transmembrane region" description="Helical" evidence="2">
    <location>
        <begin position="134"/>
        <end position="159"/>
    </location>
</feature>
<organism evidence="3 4">
    <name type="scientific">Streptomyces caniferus</name>
    <dbReference type="NCBI Taxonomy" id="285557"/>
    <lineage>
        <taxon>Bacteria</taxon>
        <taxon>Bacillati</taxon>
        <taxon>Actinomycetota</taxon>
        <taxon>Actinomycetes</taxon>
        <taxon>Kitasatosporales</taxon>
        <taxon>Streptomycetaceae</taxon>
        <taxon>Streptomyces</taxon>
    </lineage>
</organism>
<reference evidence="3 4" key="1">
    <citation type="submission" date="2019-12" db="EMBL/GenBank/DDBJ databases">
        <title>Whole genome shotgun sequence of Streptomyces caniferus NBRC 15389.</title>
        <authorList>
            <person name="Ichikawa N."/>
            <person name="Kimura A."/>
            <person name="Kitahashi Y."/>
            <person name="Komaki H."/>
            <person name="Tamura T."/>
        </authorList>
    </citation>
    <scope>NUCLEOTIDE SEQUENCE [LARGE SCALE GENOMIC DNA]</scope>
    <source>
        <strain evidence="3 4">NBRC 15389</strain>
    </source>
</reference>
<comment type="caution">
    <text evidence="3">The sequence shown here is derived from an EMBL/GenBank/DDBJ whole genome shotgun (WGS) entry which is preliminary data.</text>
</comment>
<feature type="compositionally biased region" description="Basic and acidic residues" evidence="1">
    <location>
        <begin position="27"/>
        <end position="39"/>
    </location>
</feature>
<name>A0A640SEM4_9ACTN</name>
<proteinExistence type="predicted"/>
<gene>
    <name evidence="3" type="ORF">Scani_61310</name>
</gene>
<keyword evidence="2" id="KW-1133">Transmembrane helix</keyword>
<keyword evidence="2" id="KW-0812">Transmembrane</keyword>
<sequence length="161" mass="17487">MMTANGQDGRPSRRPTGTGAPGGRVGDPWRRPDRHDRRTAAVTKANRLRAPASTADPYGSYRVTKANRLRAPASTADPYSSHRARRPTASTSNPLRRTPATKADRRCGTPFPEVRRYPGPGSRPHRDREFCSRLSVSVALVFSIVATSVAVGCLLLPLLDA</sequence>
<evidence type="ECO:0000256" key="1">
    <source>
        <dbReference type="SAM" id="MobiDB-lite"/>
    </source>
</evidence>